<dbReference type="AlphaFoldDB" id="A0A8B8BZP0"/>
<feature type="compositionally biased region" description="Basic and acidic residues" evidence="1">
    <location>
        <begin position="409"/>
        <end position="429"/>
    </location>
</feature>
<proteinExistence type="predicted"/>
<dbReference type="OrthoDB" id="10682682at2759"/>
<dbReference type="Gene3D" id="1.10.1410.40">
    <property type="match status" value="1"/>
</dbReference>
<sequence length="444" mass="51991">MKTAIFWAIQQNTIAYGCPKNLLAGFWICFKLLLKWVYEGVCPNFFIPENNMFLNKVYGAAQRDLFTRLYDLYDRGIAFLLQIPTINSCVKDVLCNPRLSDCTDVHKLISEAELDAELYDEIFQYYTLYLKNLHSCMAYLHMIEKMIMSPLTQGQIPMLQKITANILHNSAFILRGTYSYSQGGNKQMYIANKYSCFMLRLTAKFGVVSDLLYSAMYFYKTRRYREALRVIEMTKVKLAHPGLMYNRHVDSKQYTETVSGKSWAYKMRNAVAYDIKLQNRICFIDELIPEQQANLKDNKNNLYIPPLILLHMLEFLCCRYVDPVKARAALNDLQILVHHDQGVFVPVNLRDISWEILGICQQVIGNYQAALFSYRQSFRQHHFNGLRAATRQRIQDCFQTLNRATTPQKRTERFRAKSEPYRARNEPYRARNVPYRAKSKQNNS</sequence>
<evidence type="ECO:0000256" key="1">
    <source>
        <dbReference type="SAM" id="MobiDB-lite"/>
    </source>
</evidence>
<dbReference type="Proteomes" id="UP000694844">
    <property type="component" value="Chromosome 9"/>
</dbReference>
<feature type="region of interest" description="Disordered" evidence="1">
    <location>
        <begin position="407"/>
        <end position="444"/>
    </location>
</feature>
<evidence type="ECO:0000313" key="2">
    <source>
        <dbReference type="Proteomes" id="UP000694844"/>
    </source>
</evidence>
<keyword evidence="2" id="KW-1185">Reference proteome</keyword>
<dbReference type="RefSeq" id="XP_022308314.1">
    <property type="nucleotide sequence ID" value="XM_022452606.1"/>
</dbReference>
<organism evidence="2 3">
    <name type="scientific">Crassostrea virginica</name>
    <name type="common">Eastern oyster</name>
    <dbReference type="NCBI Taxonomy" id="6565"/>
    <lineage>
        <taxon>Eukaryota</taxon>
        <taxon>Metazoa</taxon>
        <taxon>Spiralia</taxon>
        <taxon>Lophotrochozoa</taxon>
        <taxon>Mollusca</taxon>
        <taxon>Bivalvia</taxon>
        <taxon>Autobranchia</taxon>
        <taxon>Pteriomorphia</taxon>
        <taxon>Ostreida</taxon>
        <taxon>Ostreoidea</taxon>
        <taxon>Ostreidae</taxon>
        <taxon>Crassostrea</taxon>
    </lineage>
</organism>
<dbReference type="PROSITE" id="PS51257">
    <property type="entry name" value="PROKAR_LIPOPROTEIN"/>
    <property type="match status" value="1"/>
</dbReference>
<reference evidence="3" key="1">
    <citation type="submission" date="2025-08" db="UniProtKB">
        <authorList>
            <consortium name="RefSeq"/>
        </authorList>
    </citation>
    <scope>IDENTIFICATION</scope>
    <source>
        <tissue evidence="3">Whole sample</tissue>
    </source>
</reference>
<dbReference type="GeneID" id="111114317"/>
<name>A0A8B8BZP0_CRAVI</name>
<gene>
    <name evidence="3" type="primary">LOC111114317</name>
</gene>
<protein>
    <submittedName>
        <fullName evidence="3">Uncharacterized protein LOC111114317</fullName>
    </submittedName>
</protein>
<accession>A0A8B8BZP0</accession>
<evidence type="ECO:0000313" key="3">
    <source>
        <dbReference type="RefSeq" id="XP_022308314.1"/>
    </source>
</evidence>
<dbReference type="KEGG" id="cvn:111114317"/>